<proteinExistence type="inferred from homology"/>
<keyword evidence="10" id="KW-0472">Membrane</keyword>
<evidence type="ECO:0000256" key="5">
    <source>
        <dbReference type="ARBA" id="ARBA00022816"/>
    </source>
</evidence>
<evidence type="ECO:0000313" key="12">
    <source>
        <dbReference type="Proteomes" id="UP000007875"/>
    </source>
</evidence>
<keyword evidence="4 10" id="KW-0813">Transport</keyword>
<dbReference type="GO" id="GO:0006406">
    <property type="term" value="P:mRNA export from nucleus"/>
    <property type="evidence" value="ECO:0007669"/>
    <property type="project" value="TreeGrafter"/>
</dbReference>
<evidence type="ECO:0000313" key="11">
    <source>
        <dbReference type="Ensembl" id="ENSCSAVP00000008215.1"/>
    </source>
</evidence>
<evidence type="ECO:0000256" key="3">
    <source>
        <dbReference type="ARBA" id="ARBA00017729"/>
    </source>
</evidence>
<organism evidence="11 12">
    <name type="scientific">Ciona savignyi</name>
    <name type="common">Pacific transparent sea squirt</name>
    <dbReference type="NCBI Taxonomy" id="51511"/>
    <lineage>
        <taxon>Eukaryota</taxon>
        <taxon>Metazoa</taxon>
        <taxon>Chordata</taxon>
        <taxon>Tunicata</taxon>
        <taxon>Ascidiacea</taxon>
        <taxon>Phlebobranchia</taxon>
        <taxon>Cionidae</taxon>
        <taxon>Ciona</taxon>
    </lineage>
</organism>
<evidence type="ECO:0000256" key="4">
    <source>
        <dbReference type="ARBA" id="ARBA00022448"/>
    </source>
</evidence>
<dbReference type="InterPro" id="IPR011502">
    <property type="entry name" value="Nucleoporin_Nup85"/>
</dbReference>
<dbReference type="GO" id="GO:0017056">
    <property type="term" value="F:structural constituent of nuclear pore"/>
    <property type="evidence" value="ECO:0007669"/>
    <property type="project" value="TreeGrafter"/>
</dbReference>
<comment type="subunit">
    <text evidence="10">Component of the nuclear pore complex (NPC).</text>
</comment>
<dbReference type="GO" id="GO:0031080">
    <property type="term" value="C:nuclear pore outer ring"/>
    <property type="evidence" value="ECO:0007669"/>
    <property type="project" value="TreeGrafter"/>
</dbReference>
<keyword evidence="5 10" id="KW-0509">mRNA transport</keyword>
<dbReference type="Pfam" id="PF07575">
    <property type="entry name" value="Nucleopor_Nup85"/>
    <property type="match status" value="1"/>
</dbReference>
<evidence type="ECO:0000256" key="9">
    <source>
        <dbReference type="ARBA" id="ARBA00023242"/>
    </source>
</evidence>
<evidence type="ECO:0000256" key="2">
    <source>
        <dbReference type="ARBA" id="ARBA00005573"/>
    </source>
</evidence>
<dbReference type="GeneTree" id="ENSGT00390000000204"/>
<dbReference type="AlphaFoldDB" id="H2YSA5"/>
<evidence type="ECO:0000256" key="7">
    <source>
        <dbReference type="ARBA" id="ARBA00023010"/>
    </source>
</evidence>
<reference evidence="11" key="2">
    <citation type="submission" date="2025-08" db="UniProtKB">
        <authorList>
            <consortium name="Ensembl"/>
        </authorList>
    </citation>
    <scope>IDENTIFICATION</scope>
</reference>
<keyword evidence="8 10" id="KW-0906">Nuclear pore complex</keyword>
<dbReference type="PANTHER" id="PTHR13373">
    <property type="entry name" value="FROUNT PROTEIN-RELATED"/>
    <property type="match status" value="1"/>
</dbReference>
<dbReference type="GO" id="GO:0006606">
    <property type="term" value="P:protein import into nucleus"/>
    <property type="evidence" value="ECO:0007669"/>
    <property type="project" value="TreeGrafter"/>
</dbReference>
<keyword evidence="7 10" id="KW-0811">Translocation</keyword>
<evidence type="ECO:0000256" key="8">
    <source>
        <dbReference type="ARBA" id="ARBA00023132"/>
    </source>
</evidence>
<keyword evidence="12" id="KW-1185">Reference proteome</keyword>
<reference evidence="12" key="1">
    <citation type="submission" date="2003-08" db="EMBL/GenBank/DDBJ databases">
        <authorList>
            <person name="Birren B."/>
            <person name="Nusbaum C."/>
            <person name="Abebe A."/>
            <person name="Abouelleil A."/>
            <person name="Adekoya E."/>
            <person name="Ait-zahra M."/>
            <person name="Allen N."/>
            <person name="Allen T."/>
            <person name="An P."/>
            <person name="Anderson M."/>
            <person name="Anderson S."/>
            <person name="Arachchi H."/>
            <person name="Armbruster J."/>
            <person name="Bachantsang P."/>
            <person name="Baldwin J."/>
            <person name="Barry A."/>
            <person name="Bayul T."/>
            <person name="Blitshsteyn B."/>
            <person name="Bloom T."/>
            <person name="Blye J."/>
            <person name="Boguslavskiy L."/>
            <person name="Borowsky M."/>
            <person name="Boukhgalter B."/>
            <person name="Brunache A."/>
            <person name="Butler J."/>
            <person name="Calixte N."/>
            <person name="Calvo S."/>
            <person name="Camarata J."/>
            <person name="Campo K."/>
            <person name="Chang J."/>
            <person name="Cheshatsang Y."/>
            <person name="Citroen M."/>
            <person name="Collymore A."/>
            <person name="Considine T."/>
            <person name="Cook A."/>
            <person name="Cooke P."/>
            <person name="Corum B."/>
            <person name="Cuomo C."/>
            <person name="David R."/>
            <person name="Dawoe T."/>
            <person name="Degray S."/>
            <person name="Dodge S."/>
            <person name="Dooley K."/>
            <person name="Dorje P."/>
            <person name="Dorjee K."/>
            <person name="Dorris L."/>
            <person name="Duffey N."/>
            <person name="Dupes A."/>
            <person name="Elkins T."/>
            <person name="Engels R."/>
            <person name="Erickson J."/>
            <person name="Farina A."/>
            <person name="Faro S."/>
            <person name="Ferreira P."/>
            <person name="Fischer H."/>
            <person name="Fitzgerald M."/>
            <person name="Foley K."/>
            <person name="Gage D."/>
            <person name="Galagan J."/>
            <person name="Gearin G."/>
            <person name="Gnerre S."/>
            <person name="Gnirke A."/>
            <person name="Goyette A."/>
            <person name="Graham J."/>
            <person name="Grandbois E."/>
            <person name="Gyaltsen K."/>
            <person name="Hafez N."/>
            <person name="Hagopian D."/>
            <person name="Hagos B."/>
            <person name="Hall J."/>
            <person name="Hatcher B."/>
            <person name="Heller A."/>
            <person name="Higgins H."/>
            <person name="Honan T."/>
            <person name="Horn A."/>
            <person name="Houde N."/>
            <person name="Hughes L."/>
            <person name="Hulme W."/>
            <person name="Husby E."/>
            <person name="Iliev I."/>
            <person name="Jaffe D."/>
            <person name="Jones C."/>
            <person name="Kamal M."/>
            <person name="Kamat A."/>
            <person name="Kamvysselis M."/>
            <person name="Karlsson E."/>
            <person name="Kells C."/>
            <person name="Kieu A."/>
            <person name="Kisner P."/>
            <person name="Kodira C."/>
            <person name="Kulbokas E."/>
            <person name="Labutti K."/>
            <person name="Lama D."/>
            <person name="Landers T."/>
            <person name="Leger J."/>
            <person name="Levine S."/>
            <person name="Lewis D."/>
            <person name="Lewis T."/>
            <person name="Lindblad-toh K."/>
            <person name="Liu X."/>
            <person name="Lokyitsang T."/>
            <person name="Lokyitsang Y."/>
            <person name="Lucien O."/>
            <person name="Lui A."/>
            <person name="Ma L.J."/>
            <person name="Mabbitt R."/>
            <person name="Macdonald J."/>
            <person name="Maclean C."/>
            <person name="Major J."/>
            <person name="Manning J."/>
            <person name="Marabella R."/>
            <person name="Maru K."/>
            <person name="Matthews C."/>
            <person name="Mauceli E."/>
            <person name="Mccarthy M."/>
            <person name="Mcdonough S."/>
            <person name="Mcghee T."/>
            <person name="Meldrim J."/>
            <person name="Meneus L."/>
            <person name="Mesirov J."/>
            <person name="Mihalev A."/>
            <person name="Mihova T."/>
            <person name="Mikkelsen T."/>
            <person name="Mlenga V."/>
            <person name="Moru K."/>
            <person name="Mozes J."/>
            <person name="Mulrain L."/>
            <person name="Munson G."/>
            <person name="Naylor J."/>
            <person name="Newes C."/>
            <person name="Nguyen C."/>
            <person name="Nguyen N."/>
            <person name="Nguyen T."/>
            <person name="Nicol R."/>
            <person name="Nielsen C."/>
            <person name="Nizzari M."/>
            <person name="Norbu C."/>
            <person name="Norbu N."/>
            <person name="O'donnell P."/>
            <person name="Okoawo O."/>
            <person name="O'leary S."/>
            <person name="Omotosho B."/>
            <person name="O'neill K."/>
            <person name="Osman S."/>
            <person name="Parker S."/>
            <person name="Perrin D."/>
            <person name="Phunkhang P."/>
            <person name="Piqani B."/>
            <person name="Purcell S."/>
            <person name="Rachupka T."/>
            <person name="Ramasamy U."/>
            <person name="Rameau R."/>
            <person name="Ray V."/>
            <person name="Raymond C."/>
            <person name="Retta R."/>
            <person name="Richardson S."/>
            <person name="Rise C."/>
            <person name="Rodriguez J."/>
            <person name="Rogers J."/>
            <person name="Rogov P."/>
            <person name="Rutman M."/>
            <person name="Schupbach R."/>
            <person name="Seaman C."/>
            <person name="Settipalli S."/>
            <person name="Sharpe T."/>
            <person name="Sheridan J."/>
            <person name="Sherpa N."/>
            <person name="Shi J."/>
            <person name="Smirnov S."/>
            <person name="Smith C."/>
            <person name="Sougnez C."/>
            <person name="Spencer B."/>
            <person name="Stalker J."/>
            <person name="Stange-thomann N."/>
            <person name="Stavropoulos S."/>
            <person name="Stetson K."/>
            <person name="Stone C."/>
            <person name="Stone S."/>
            <person name="Stubbs M."/>
            <person name="Talamas J."/>
            <person name="Tchuinga P."/>
            <person name="Tenzing P."/>
            <person name="Tesfaye S."/>
            <person name="Theodore J."/>
            <person name="Thoulutsang Y."/>
            <person name="Topham K."/>
            <person name="Towey S."/>
            <person name="Tsamla T."/>
            <person name="Tsomo N."/>
            <person name="Vallee D."/>
            <person name="Vassiliev H."/>
            <person name="Venkataraman V."/>
            <person name="Vinson J."/>
            <person name="Vo A."/>
            <person name="Wade C."/>
            <person name="Wang S."/>
            <person name="Wangchuk T."/>
            <person name="Wangdi T."/>
            <person name="Whittaker C."/>
            <person name="Wilkinson J."/>
            <person name="Wu Y."/>
            <person name="Wyman D."/>
            <person name="Yadav S."/>
            <person name="Yang S."/>
            <person name="Yang X."/>
            <person name="Yeager S."/>
            <person name="Yee E."/>
            <person name="Young G."/>
            <person name="Zainoun J."/>
            <person name="Zembeck L."/>
            <person name="Zimmer A."/>
            <person name="Zody M."/>
            <person name="Lander E."/>
        </authorList>
    </citation>
    <scope>NUCLEOTIDE SEQUENCE [LARGE SCALE GENOMIC DNA]</scope>
</reference>
<dbReference type="Proteomes" id="UP000007875">
    <property type="component" value="Unassembled WGS sequence"/>
</dbReference>
<dbReference type="Ensembl" id="ENSCSAVT00000008323.1">
    <property type="protein sequence ID" value="ENSCSAVP00000008215.1"/>
    <property type="gene ID" value="ENSCSAVG00000004888.1"/>
</dbReference>
<comment type="similarity">
    <text evidence="2 10">Belongs to the nucleoporin Nup85 family.</text>
</comment>
<dbReference type="OMA" id="ELMEWLN"/>
<reference evidence="11" key="3">
    <citation type="submission" date="2025-09" db="UniProtKB">
        <authorList>
            <consortium name="Ensembl"/>
        </authorList>
    </citation>
    <scope>IDENTIFICATION</scope>
</reference>
<accession>H2YSA5</accession>
<comment type="function">
    <text evidence="10">Functions as a component of the nuclear pore complex (NPC).</text>
</comment>
<evidence type="ECO:0000256" key="10">
    <source>
        <dbReference type="RuleBase" id="RU365073"/>
    </source>
</evidence>
<keyword evidence="9 10" id="KW-0539">Nucleus</keyword>
<comment type="subcellular location">
    <subcellularLocation>
        <location evidence="1 10">Nucleus</location>
        <location evidence="1 10">Nuclear pore complex</location>
    </subcellularLocation>
</comment>
<dbReference type="eggNOG" id="KOG2271">
    <property type="taxonomic scope" value="Eukaryota"/>
</dbReference>
<evidence type="ECO:0000256" key="6">
    <source>
        <dbReference type="ARBA" id="ARBA00022927"/>
    </source>
</evidence>
<name>H2YSA5_CIOSA</name>
<dbReference type="PANTHER" id="PTHR13373:SF21">
    <property type="entry name" value="NUCLEAR PORE COMPLEX PROTEIN NUP85"/>
    <property type="match status" value="1"/>
</dbReference>
<sequence length="586" mass="67533">MHSPVSRKLVNESYLVFASMQKQKSQLGDKPISNAQLLKFSRNYRSILRSCLMELHNSQDDYEDHERENELTSQIQLYTMMDLIWSLCEIIFIENLPDGVILLRLIEWCKWNFPVADELVSSVMSSKEDLPPHQHPDFWDATTALVLQGRVTEARNLLNLHPEFQAQLYDSYSSMDELLRKMPVYSYHKGQSISEFEIKWKHWQSECRKRLLDGDFDTKPELKTICRILTGEKDVFSEISHICGNWYQMLVTYLLYNNPTTKVCDLYYHSQICIHMCGGQSELGALDNILLAACAFDIGQVIRECCDHLSSWWLPVHLYDLLHANGLVQSQTNEYETELHEILILRFVESLISVESYWSVVAGYLANCGPRSMQYLALFVQRIPLSSEKKASKVLRLCEKHNLSNEAHSICRQLALQALREKRTGAALSWCIKSKDTSLAMHIADRMLNTYAKSGVFPNIDLIDYLGPTVLVSERLTFLGKYRDFHKLYAEAQYKEAGDLLLSLLVSKIAPIEFWPSLIMDCLPLLDKEDLIYGVEETTSLLSCLNTLEQNEKVFAKLSETERSNHLKRMEHLRPALINNLAKAIV</sequence>
<keyword evidence="6 10" id="KW-0653">Protein transport</keyword>
<dbReference type="InParanoid" id="H2YSA5"/>
<protein>
    <recommendedName>
        <fullName evidence="3 10">Nuclear pore complex protein Nup85</fullName>
    </recommendedName>
</protein>
<evidence type="ECO:0000256" key="1">
    <source>
        <dbReference type="ARBA" id="ARBA00004567"/>
    </source>
</evidence>
<dbReference type="STRING" id="51511.ENSCSAVP00000008215"/>
<dbReference type="HOGENOM" id="CLU_027342_0_0_1"/>
<dbReference type="GO" id="GO:0031965">
    <property type="term" value="C:nuclear membrane"/>
    <property type="evidence" value="ECO:0007669"/>
    <property type="project" value="UniProtKB-UniRule"/>
</dbReference>
<dbReference type="GO" id="GO:0045893">
    <property type="term" value="P:positive regulation of DNA-templated transcription"/>
    <property type="evidence" value="ECO:0007669"/>
    <property type="project" value="TreeGrafter"/>
</dbReference>